<accession>A0A1Q9YL47</accession>
<dbReference type="PROSITE" id="PS51257">
    <property type="entry name" value="PROKAR_LIPOPROTEIN"/>
    <property type="match status" value="1"/>
</dbReference>
<feature type="chain" id="PRO_5039661200" description="DUF3887 domain-containing protein" evidence="1">
    <location>
        <begin position="27"/>
        <end position="124"/>
    </location>
</feature>
<evidence type="ECO:0000256" key="1">
    <source>
        <dbReference type="SAM" id="SignalP"/>
    </source>
</evidence>
<protein>
    <recommendedName>
        <fullName evidence="4">DUF3887 domain-containing protein</fullName>
    </recommendedName>
</protein>
<sequence>MKRFLGAALGAVLLFAAGCSNSEADAAKTTVESFLKTQQEGDMDASKTYLAGEAADMFDTREDMRNGLRSYEEAGVNSKTLEEFVDAQTRACSMMWEKYEVGDVKVEGDKATVLVNTTGIDMDD</sequence>
<evidence type="ECO:0000313" key="2">
    <source>
        <dbReference type="EMBL" id="OLU45526.1"/>
    </source>
</evidence>
<dbReference type="EMBL" id="MPJZ01000050">
    <property type="protein sequence ID" value="OLU45526.1"/>
    <property type="molecule type" value="Genomic_DNA"/>
</dbReference>
<proteinExistence type="predicted"/>
<feature type="signal peptide" evidence="1">
    <location>
        <begin position="1"/>
        <end position="26"/>
    </location>
</feature>
<dbReference type="AlphaFoldDB" id="A0A1Q9YL47"/>
<evidence type="ECO:0000313" key="3">
    <source>
        <dbReference type="Proteomes" id="UP000186758"/>
    </source>
</evidence>
<evidence type="ECO:0008006" key="4">
    <source>
        <dbReference type="Google" id="ProtNLM"/>
    </source>
</evidence>
<organism evidence="2 3">
    <name type="scientific">Faecalibaculum rodentium</name>
    <dbReference type="NCBI Taxonomy" id="1702221"/>
    <lineage>
        <taxon>Bacteria</taxon>
        <taxon>Bacillati</taxon>
        <taxon>Bacillota</taxon>
        <taxon>Erysipelotrichia</taxon>
        <taxon>Erysipelotrichales</taxon>
        <taxon>Erysipelotrichaceae</taxon>
        <taxon>Faecalibaculum</taxon>
    </lineage>
</organism>
<name>A0A1Q9YL47_9FIRM</name>
<reference evidence="2 3" key="1">
    <citation type="submission" date="2016-11" db="EMBL/GenBank/DDBJ databases">
        <title>Description of two novel members of the family Erysipelotrichaceae: Ileibacterium lipovorans gen. nov., sp. nov. and Dubosiella newyorkensis, gen. nov., sp. nov.</title>
        <authorList>
            <person name="Cox L.M."/>
            <person name="Sohn J."/>
            <person name="Tyrrell K.L."/>
            <person name="Citron D.M."/>
            <person name="Lawson P.A."/>
            <person name="Patel N.B."/>
            <person name="Iizumi T."/>
            <person name="Perez-Perez G.I."/>
            <person name="Goldstein E.J."/>
            <person name="Blaser M.J."/>
        </authorList>
    </citation>
    <scope>NUCLEOTIDE SEQUENCE [LARGE SCALE GENOMIC DNA]</scope>
    <source>
        <strain evidence="2 3">NYU-BL-K8</strain>
    </source>
</reference>
<dbReference type="Proteomes" id="UP000186758">
    <property type="component" value="Unassembled WGS sequence"/>
</dbReference>
<gene>
    <name evidence="2" type="ORF">BO223_05400</name>
</gene>
<comment type="caution">
    <text evidence="2">The sequence shown here is derived from an EMBL/GenBank/DDBJ whole genome shotgun (WGS) entry which is preliminary data.</text>
</comment>
<keyword evidence="1" id="KW-0732">Signal</keyword>
<dbReference type="RefSeq" id="WP_075885262.1">
    <property type="nucleotide sequence ID" value="NZ_CAJTBG010000014.1"/>
</dbReference>